<dbReference type="Ensembl" id="ENSCINT00000014850.3">
    <property type="protein sequence ID" value="ENSCINP00000014850.3"/>
    <property type="gene ID" value="ENSCING00000007248.3"/>
</dbReference>
<dbReference type="InterPro" id="IPR036056">
    <property type="entry name" value="Fibrinogen-like_C"/>
</dbReference>
<evidence type="ECO:0000313" key="6">
    <source>
        <dbReference type="Proteomes" id="UP000008144"/>
    </source>
</evidence>
<dbReference type="HOGENOM" id="CLU_038628_6_0_1"/>
<reference evidence="6" key="1">
    <citation type="journal article" date="2002" name="Science">
        <title>The draft genome of Ciona intestinalis: insights into chordate and vertebrate origins.</title>
        <authorList>
            <person name="Dehal P."/>
            <person name="Satou Y."/>
            <person name="Campbell R.K."/>
            <person name="Chapman J."/>
            <person name="Degnan B."/>
            <person name="De Tomaso A."/>
            <person name="Davidson B."/>
            <person name="Di Gregorio A."/>
            <person name="Gelpke M."/>
            <person name="Goodstein D.M."/>
            <person name="Harafuji N."/>
            <person name="Hastings K.E."/>
            <person name="Ho I."/>
            <person name="Hotta K."/>
            <person name="Huang W."/>
            <person name="Kawashima T."/>
            <person name="Lemaire P."/>
            <person name="Martinez D."/>
            <person name="Meinertzhagen I.A."/>
            <person name="Necula S."/>
            <person name="Nonaka M."/>
            <person name="Putnam N."/>
            <person name="Rash S."/>
            <person name="Saiga H."/>
            <person name="Satake M."/>
            <person name="Terry A."/>
            <person name="Yamada L."/>
            <person name="Wang H.G."/>
            <person name="Awazu S."/>
            <person name="Azumi K."/>
            <person name="Boore J."/>
            <person name="Branno M."/>
            <person name="Chin-Bow S."/>
            <person name="DeSantis R."/>
            <person name="Doyle S."/>
            <person name="Francino P."/>
            <person name="Keys D.N."/>
            <person name="Haga S."/>
            <person name="Hayashi H."/>
            <person name="Hino K."/>
            <person name="Imai K.S."/>
            <person name="Inaba K."/>
            <person name="Kano S."/>
            <person name="Kobayashi K."/>
            <person name="Kobayashi M."/>
            <person name="Lee B.I."/>
            <person name="Makabe K.W."/>
            <person name="Manohar C."/>
            <person name="Matassi G."/>
            <person name="Medina M."/>
            <person name="Mochizuki Y."/>
            <person name="Mount S."/>
            <person name="Morishita T."/>
            <person name="Miura S."/>
            <person name="Nakayama A."/>
            <person name="Nishizaka S."/>
            <person name="Nomoto H."/>
            <person name="Ohta F."/>
            <person name="Oishi K."/>
            <person name="Rigoutsos I."/>
            <person name="Sano M."/>
            <person name="Sasaki A."/>
            <person name="Sasakura Y."/>
            <person name="Shoguchi E."/>
            <person name="Shin-i T."/>
            <person name="Spagnuolo A."/>
            <person name="Stainier D."/>
            <person name="Suzuki M.M."/>
            <person name="Tassy O."/>
            <person name="Takatori N."/>
            <person name="Tokuoka M."/>
            <person name="Yagi K."/>
            <person name="Yoshizaki F."/>
            <person name="Wada S."/>
            <person name="Zhang C."/>
            <person name="Hyatt P.D."/>
            <person name="Larimer F."/>
            <person name="Detter C."/>
            <person name="Doggett N."/>
            <person name="Glavina T."/>
            <person name="Hawkins T."/>
            <person name="Richardson P."/>
            <person name="Lucas S."/>
            <person name="Kohara Y."/>
            <person name="Levine M."/>
            <person name="Satoh N."/>
            <person name="Rokhsar D.S."/>
        </authorList>
    </citation>
    <scope>NUCLEOTIDE SEQUENCE [LARGE SCALE GENOMIC DNA]</scope>
</reference>
<dbReference type="OMA" id="DHDRDNF"/>
<dbReference type="PROSITE" id="PS51406">
    <property type="entry name" value="FIBRINOGEN_C_2"/>
    <property type="match status" value="1"/>
</dbReference>
<dbReference type="EMBL" id="EAAA01001286">
    <property type="status" value="NOT_ANNOTATED_CDS"/>
    <property type="molecule type" value="Genomic_DNA"/>
</dbReference>
<dbReference type="PANTHER" id="PTHR47221:SF9">
    <property type="entry name" value="FIBRINOGEN GAMMA CHAIN"/>
    <property type="match status" value="1"/>
</dbReference>
<keyword evidence="2" id="KW-0964">Secreted</keyword>
<dbReference type="InterPro" id="IPR037579">
    <property type="entry name" value="FIB_ANG-like"/>
</dbReference>
<dbReference type="InterPro" id="IPR002181">
    <property type="entry name" value="Fibrinogen_a/b/g_C_dom"/>
</dbReference>
<dbReference type="Gene3D" id="3.90.215.10">
    <property type="entry name" value="Gamma Fibrinogen, chain A, domain 1"/>
    <property type="match status" value="1"/>
</dbReference>
<dbReference type="NCBIfam" id="NF040941">
    <property type="entry name" value="GGGWT_bact"/>
    <property type="match status" value="1"/>
</dbReference>
<dbReference type="GO" id="GO:0005615">
    <property type="term" value="C:extracellular space"/>
    <property type="evidence" value="ECO:0000318"/>
    <property type="project" value="GO_Central"/>
</dbReference>
<dbReference type="Proteomes" id="UP000008144">
    <property type="component" value="Chromosome 14"/>
</dbReference>
<feature type="domain" description="Fibrinogen C-terminal" evidence="4">
    <location>
        <begin position="1"/>
        <end position="243"/>
    </location>
</feature>
<dbReference type="SMART" id="SM00186">
    <property type="entry name" value="FBG"/>
    <property type="match status" value="1"/>
</dbReference>
<comment type="subcellular location">
    <subcellularLocation>
        <location evidence="1">Secreted</location>
    </subcellularLocation>
</comment>
<dbReference type="PANTHER" id="PTHR47221">
    <property type="entry name" value="FIBRINOGEN ALPHA CHAIN"/>
    <property type="match status" value="1"/>
</dbReference>
<dbReference type="SUPFAM" id="SSF56496">
    <property type="entry name" value="Fibrinogen C-terminal domain-like"/>
    <property type="match status" value="1"/>
</dbReference>
<evidence type="ECO:0000259" key="4">
    <source>
        <dbReference type="PROSITE" id="PS51406"/>
    </source>
</evidence>
<reference evidence="5" key="4">
    <citation type="submission" date="2025-09" db="UniProtKB">
        <authorList>
            <consortium name="Ensembl"/>
        </authorList>
    </citation>
    <scope>IDENTIFICATION</scope>
</reference>
<dbReference type="FunCoup" id="F6UWQ4">
    <property type="interactions" value="15"/>
</dbReference>
<dbReference type="InterPro" id="IPR014716">
    <property type="entry name" value="Fibrinogen_a/b/g_C_1"/>
</dbReference>
<organism evidence="5 6">
    <name type="scientific">Ciona intestinalis</name>
    <name type="common">Transparent sea squirt</name>
    <name type="synonym">Ascidia intestinalis</name>
    <dbReference type="NCBI Taxonomy" id="7719"/>
    <lineage>
        <taxon>Eukaryota</taxon>
        <taxon>Metazoa</taxon>
        <taxon>Chordata</taxon>
        <taxon>Tunicata</taxon>
        <taxon>Ascidiacea</taxon>
        <taxon>Phlebobranchia</taxon>
        <taxon>Cionidae</taxon>
        <taxon>Ciona</taxon>
    </lineage>
</organism>
<sequence>CAEIYTLGGSESGMYVITVGDGEIPKLVYCDQETDGGGWTYIQRHVNNDVDFNKDWIQYQHGFGAVDCDGRTNFWLGNEAIHTMTSQSHQYMRVDVSDWDNNSRYALYTHFRVGSKATDYTLTVGGYQADPRGDIGDAFSGFDFGHPEDIAITRQHGMRFTTRDHDRDNFDVIIYKGNCAKNEGGGWWYNRCSAVNLNGKIYEGGVYNESATIYGFDNGLMWGPWRGEWYSLKQASMKIRPASFMANNTDNQTSN</sequence>
<dbReference type="InParanoid" id="F6UWQ4"/>
<dbReference type="AlphaFoldDB" id="F6UWQ4"/>
<dbReference type="GeneTree" id="ENSGT00940000164070"/>
<dbReference type="Pfam" id="PF00147">
    <property type="entry name" value="Fibrinogen_C"/>
    <property type="match status" value="1"/>
</dbReference>
<proteinExistence type="predicted"/>
<evidence type="ECO:0000256" key="1">
    <source>
        <dbReference type="ARBA" id="ARBA00004613"/>
    </source>
</evidence>
<reference evidence="5" key="2">
    <citation type="journal article" date="2008" name="Genome Biol.">
        <title>Improved genome assembly and evidence-based global gene model set for the chordate Ciona intestinalis: new insight into intron and operon populations.</title>
        <authorList>
            <person name="Satou Y."/>
            <person name="Mineta K."/>
            <person name="Ogasawara M."/>
            <person name="Sasakura Y."/>
            <person name="Shoguchi E."/>
            <person name="Ueno K."/>
            <person name="Yamada L."/>
            <person name="Matsumoto J."/>
            <person name="Wasserscheid J."/>
            <person name="Dewar K."/>
            <person name="Wiley G.B."/>
            <person name="Macmil S.L."/>
            <person name="Roe B.A."/>
            <person name="Zeller R.W."/>
            <person name="Hastings K.E."/>
            <person name="Lemaire P."/>
            <person name="Lindquist E."/>
            <person name="Endo T."/>
            <person name="Hotta K."/>
            <person name="Inaba K."/>
        </authorList>
    </citation>
    <scope>NUCLEOTIDE SEQUENCE [LARGE SCALE GENOMIC DNA]</scope>
    <source>
        <strain evidence="5">wild type</strain>
    </source>
</reference>
<accession>F6UWQ4</accession>
<evidence type="ECO:0000256" key="3">
    <source>
        <dbReference type="ARBA" id="ARBA00023157"/>
    </source>
</evidence>
<evidence type="ECO:0000313" key="5">
    <source>
        <dbReference type="Ensembl" id="ENSCINP00000014850.3"/>
    </source>
</evidence>
<keyword evidence="3" id="KW-1015">Disulfide bond</keyword>
<dbReference type="CDD" id="cd00087">
    <property type="entry name" value="FReD"/>
    <property type="match status" value="1"/>
</dbReference>
<evidence type="ECO:0000256" key="2">
    <source>
        <dbReference type="ARBA" id="ARBA00022525"/>
    </source>
</evidence>
<protein>
    <recommendedName>
        <fullName evidence="4">Fibrinogen C-terminal domain-containing protein</fullName>
    </recommendedName>
</protein>
<dbReference type="STRING" id="7719.ENSCINP00000014850"/>
<reference evidence="5" key="3">
    <citation type="submission" date="2025-08" db="UniProtKB">
        <authorList>
            <consortium name="Ensembl"/>
        </authorList>
    </citation>
    <scope>IDENTIFICATION</scope>
</reference>
<name>F6UWQ4_CIOIN</name>
<keyword evidence="6" id="KW-1185">Reference proteome</keyword>